<protein>
    <submittedName>
        <fullName evidence="2">Uncharacterized protein</fullName>
    </submittedName>
</protein>
<keyword evidence="1" id="KW-1133">Transmembrane helix</keyword>
<reference evidence="2" key="1">
    <citation type="submission" date="2021-02" db="EMBL/GenBank/DDBJ databases">
        <authorList>
            <person name="Nowell W R."/>
        </authorList>
    </citation>
    <scope>NUCLEOTIDE SEQUENCE</scope>
</reference>
<gene>
    <name evidence="2" type="ORF">OKA104_LOCUS41468</name>
</gene>
<keyword evidence="1" id="KW-0812">Transmembrane</keyword>
<dbReference type="Proteomes" id="UP000663881">
    <property type="component" value="Unassembled WGS sequence"/>
</dbReference>
<evidence type="ECO:0000256" key="1">
    <source>
        <dbReference type="SAM" id="Phobius"/>
    </source>
</evidence>
<evidence type="ECO:0000313" key="3">
    <source>
        <dbReference type="Proteomes" id="UP000663881"/>
    </source>
</evidence>
<sequence>MGHVSALCRASLFIVPIFTILIGASTTSLFLGITKYNECHSEPLLSQGLLGFGLIGSICSIFALIF</sequence>
<evidence type="ECO:0000313" key="2">
    <source>
        <dbReference type="EMBL" id="CAF4210125.1"/>
    </source>
</evidence>
<feature type="non-terminal residue" evidence="2">
    <location>
        <position position="66"/>
    </location>
</feature>
<keyword evidence="1" id="KW-0472">Membrane</keyword>
<dbReference type="EMBL" id="CAJOAY010009753">
    <property type="protein sequence ID" value="CAF4210125.1"/>
    <property type="molecule type" value="Genomic_DNA"/>
</dbReference>
<feature type="transmembrane region" description="Helical" evidence="1">
    <location>
        <begin position="45"/>
        <end position="65"/>
    </location>
</feature>
<proteinExistence type="predicted"/>
<comment type="caution">
    <text evidence="2">The sequence shown here is derived from an EMBL/GenBank/DDBJ whole genome shotgun (WGS) entry which is preliminary data.</text>
</comment>
<accession>A0A820BQN2</accession>
<organism evidence="2 3">
    <name type="scientific">Adineta steineri</name>
    <dbReference type="NCBI Taxonomy" id="433720"/>
    <lineage>
        <taxon>Eukaryota</taxon>
        <taxon>Metazoa</taxon>
        <taxon>Spiralia</taxon>
        <taxon>Gnathifera</taxon>
        <taxon>Rotifera</taxon>
        <taxon>Eurotatoria</taxon>
        <taxon>Bdelloidea</taxon>
        <taxon>Adinetida</taxon>
        <taxon>Adinetidae</taxon>
        <taxon>Adineta</taxon>
    </lineage>
</organism>
<name>A0A820BQN2_9BILA</name>
<dbReference type="AlphaFoldDB" id="A0A820BQN2"/>
<feature type="transmembrane region" description="Helical" evidence="1">
    <location>
        <begin position="12"/>
        <end position="33"/>
    </location>
</feature>